<dbReference type="Gene3D" id="1.10.357.10">
    <property type="entry name" value="Tetracycline Repressor, domain 2"/>
    <property type="match status" value="1"/>
</dbReference>
<protein>
    <recommendedName>
        <fullName evidence="3">Transcriptional repressor C-terminal</fullName>
    </recommendedName>
</protein>
<dbReference type="EMBL" id="FOLB01000020">
    <property type="protein sequence ID" value="SFD00331.1"/>
    <property type="molecule type" value="Genomic_DNA"/>
</dbReference>
<dbReference type="AlphaFoldDB" id="A0A1I1NRN1"/>
<evidence type="ECO:0008006" key="3">
    <source>
        <dbReference type="Google" id="ProtNLM"/>
    </source>
</evidence>
<dbReference type="InterPro" id="IPR036271">
    <property type="entry name" value="Tet_transcr_reg_TetR-rel_C_sf"/>
</dbReference>
<dbReference type="Proteomes" id="UP000198832">
    <property type="component" value="Unassembled WGS sequence"/>
</dbReference>
<gene>
    <name evidence="1" type="ORF">SAMN04487968_1205</name>
</gene>
<dbReference type="STRING" id="574651.SAMN04487968_1205"/>
<evidence type="ECO:0000313" key="1">
    <source>
        <dbReference type="EMBL" id="SFD00331.1"/>
    </source>
</evidence>
<dbReference type="SUPFAM" id="SSF48498">
    <property type="entry name" value="Tetracyclin repressor-like, C-terminal domain"/>
    <property type="match status" value="1"/>
</dbReference>
<reference evidence="1 2" key="1">
    <citation type="submission" date="2016-10" db="EMBL/GenBank/DDBJ databases">
        <authorList>
            <person name="de Groot N.N."/>
        </authorList>
    </citation>
    <scope>NUCLEOTIDE SEQUENCE [LARGE SCALE GENOMIC DNA]</scope>
    <source>
        <strain evidence="1 2">CGMCC 1.7056</strain>
    </source>
</reference>
<accession>A0A1I1NRN1</accession>
<keyword evidence="2" id="KW-1185">Reference proteome</keyword>
<dbReference type="RefSeq" id="WP_091126529.1">
    <property type="nucleotide sequence ID" value="NZ_FOLB01000020.1"/>
</dbReference>
<proteinExistence type="predicted"/>
<sequence length="153" mass="15798">MNTPFAGVLATESVCLAAVTDGATLAEWRHRVVKEVMTPQSPYAIALRQAGDVRDRAEFLARWRQLIADAIARVVPCAAARPSDGATGESGPAVVDPQRTAVLILAALHGGCTLSQLAQDQWPLDAALDVALTPFAGPGSPAGADTSTVPSGQ</sequence>
<organism evidence="1 2">
    <name type="scientific">Nocardioides terrae</name>
    <dbReference type="NCBI Taxonomy" id="574651"/>
    <lineage>
        <taxon>Bacteria</taxon>
        <taxon>Bacillati</taxon>
        <taxon>Actinomycetota</taxon>
        <taxon>Actinomycetes</taxon>
        <taxon>Propionibacteriales</taxon>
        <taxon>Nocardioidaceae</taxon>
        <taxon>Nocardioides</taxon>
    </lineage>
</organism>
<dbReference type="OrthoDB" id="4254555at2"/>
<evidence type="ECO:0000313" key="2">
    <source>
        <dbReference type="Proteomes" id="UP000198832"/>
    </source>
</evidence>
<name>A0A1I1NRN1_9ACTN</name>